<proteinExistence type="predicted"/>
<evidence type="ECO:0000313" key="3">
    <source>
        <dbReference type="Proteomes" id="UP001501470"/>
    </source>
</evidence>
<gene>
    <name evidence="2" type="ORF">GCM10009827_005380</name>
</gene>
<evidence type="ECO:0000259" key="1">
    <source>
        <dbReference type="Pfam" id="PF26604"/>
    </source>
</evidence>
<dbReference type="InterPro" id="IPR058058">
    <property type="entry name" value="CBU_0592-like"/>
</dbReference>
<dbReference type="NCBIfam" id="NF047864">
    <property type="entry name" value="CBU_0592_membra"/>
    <property type="match status" value="1"/>
</dbReference>
<feature type="domain" description="CBU-0592-like" evidence="1">
    <location>
        <begin position="2"/>
        <end position="70"/>
    </location>
</feature>
<sequence>MLVQILGSLCVLLPFVLVQLGVWTSTSRRYVWLNLIGSTALAVEAALGHDWGFLLLEGVWALVSLRSLFTSRSGHTAAPAQDASRT</sequence>
<protein>
    <recommendedName>
        <fullName evidence="1">CBU-0592-like domain-containing protein</fullName>
    </recommendedName>
</protein>
<name>A0ABN1ZKJ5_9ACTN</name>
<accession>A0ABN1ZKJ5</accession>
<dbReference type="EMBL" id="BAAAQD010000001">
    <property type="protein sequence ID" value="GAA1500228.1"/>
    <property type="molecule type" value="Genomic_DNA"/>
</dbReference>
<reference evidence="2 3" key="1">
    <citation type="journal article" date="2019" name="Int. J. Syst. Evol. Microbiol.">
        <title>The Global Catalogue of Microorganisms (GCM) 10K type strain sequencing project: providing services to taxonomists for standard genome sequencing and annotation.</title>
        <authorList>
            <consortium name="The Broad Institute Genomics Platform"/>
            <consortium name="The Broad Institute Genome Sequencing Center for Infectious Disease"/>
            <person name="Wu L."/>
            <person name="Ma J."/>
        </authorList>
    </citation>
    <scope>NUCLEOTIDE SEQUENCE [LARGE SCALE GENOMIC DNA]</scope>
    <source>
        <strain evidence="2 3">JCM 15933</strain>
    </source>
</reference>
<dbReference type="Proteomes" id="UP001501470">
    <property type="component" value="Unassembled WGS sequence"/>
</dbReference>
<keyword evidence="3" id="KW-1185">Reference proteome</keyword>
<dbReference type="RefSeq" id="WP_344499082.1">
    <property type="nucleotide sequence ID" value="NZ_BAAAQD010000001.1"/>
</dbReference>
<comment type="caution">
    <text evidence="2">The sequence shown here is derived from an EMBL/GenBank/DDBJ whole genome shotgun (WGS) entry which is preliminary data.</text>
</comment>
<organism evidence="2 3">
    <name type="scientific">Dactylosporangium maewongense</name>
    <dbReference type="NCBI Taxonomy" id="634393"/>
    <lineage>
        <taxon>Bacteria</taxon>
        <taxon>Bacillati</taxon>
        <taxon>Actinomycetota</taxon>
        <taxon>Actinomycetes</taxon>
        <taxon>Micromonosporales</taxon>
        <taxon>Micromonosporaceae</taxon>
        <taxon>Dactylosporangium</taxon>
    </lineage>
</organism>
<evidence type="ECO:0000313" key="2">
    <source>
        <dbReference type="EMBL" id="GAA1500228.1"/>
    </source>
</evidence>
<dbReference type="Pfam" id="PF26604">
    <property type="entry name" value="CBU_0592"/>
    <property type="match status" value="1"/>
</dbReference>